<comment type="similarity">
    <text evidence="1">Belongs to the glycosyl hydrolase 2 family.</text>
</comment>
<dbReference type="Pfam" id="PF02836">
    <property type="entry name" value="Glyco_hydro_2_C"/>
    <property type="match status" value="1"/>
</dbReference>
<evidence type="ECO:0000259" key="4">
    <source>
        <dbReference type="Pfam" id="PF00703"/>
    </source>
</evidence>
<dbReference type="PANTHER" id="PTHR42732">
    <property type="entry name" value="BETA-GALACTOSIDASE"/>
    <property type="match status" value="1"/>
</dbReference>
<accession>A0ABP9RLG0</accession>
<dbReference type="SUPFAM" id="SSF49303">
    <property type="entry name" value="beta-Galactosidase/glucuronidase domain"/>
    <property type="match status" value="1"/>
</dbReference>
<dbReference type="InterPro" id="IPR006102">
    <property type="entry name" value="Ig-like_GH2"/>
</dbReference>
<sequence length="1155" mass="125326">MSGITHRSQITRRDVLKGAGAAAVGLALPAAVDRPARAATEMPAARQTLDLAGRWEFGTDGSTFPYSVAVPNFLAPVGWWIYTPADFPEETERIASYGYDATSLTEGWYRHAVEIPDSWAGKRVELQCDGIAMYSEISVNGTLLESSWGMWRTHRLDITEHLQAGQPVTISVYVKMDLQADRYSHGEFAGIGREATSRALGIWESVRLVATAPILIDDVFFKPRTDGADIDVTIANHSTSDTTLSVRNVATAVSGGEKLFEHVAPLVVGAGGTGMISASASAVQPRLWSPDDPVLYLLTTTVERDGEVLDEVTNRVGFRTFEVRGNAFYLNGKPYWLRGAGQLPTVMVGRDKIPQMRQWLGLLREDNVRVTRMHMGPAPSPWFDLTDELGMGVDMEGIRQWAFDGVPAPADVYVQAWTEEMLDVIRRLRNHPSILLWTTGNEMGPYDLPSWTVLSDLNKAIRAADPTRPLVADSEYIRDPTTYESTLKPAGIDDGDVDDAHLYFGWYQQSAFVLDAGQTNGGSQSDSDRPFISAEMGTGYPDFHTGRPEDTYLNLVHSPQAWVGAHASDADPKIFLATHALLTKELAEMLRRTRDQGRGTAGFLLFSATTWFQDFYSNPHPTPFPVNEGVRLAYQPVLVSLDDSARHFYAGEQFQTRVVVVNDDLEHGDYGPVTLSCDILDANGQRLAAAGSVQLPALPYHGNVPADVTLAVPASLAAERVAAVLHLVVMDGSTTVSENRYDIVIATRAYVAAGSAGGADSVWLYDPTGATRPSLDTVGLRYTTVGSLAGLAAEPPDLLVIGKDAVDDTALAANLHDYADAGGRVVILEGGDRTRELFPAEIAEVQTVDGEVVTPVHDDASPFAGMDPMDMRWWRHDDGSKPYVTHTAMQFDGLNAVNIARLGIYTAPGRPTTTPSFDERSGYPIFLKKTTPESNGYLVVSELTTSTSATVDPLAGRLLANLLAIPPSVPLDPPPPSWDGFTESFENGLGAWSVDKGTLVVSTAKARTGAHSLGKNTAGPGVIYRQATSAHGIVTLWFYDDASATDTIFVTRVDDDPETGHFRGIGVRTDINRNNYILRIDATFSATPIARTTGWHQFRWDYTSGVGVTMSIDDQQIATAAGLTTFNTIALGDWWGIASQSGVEFVDDITVTVTS</sequence>
<dbReference type="Gene3D" id="2.60.40.10">
    <property type="entry name" value="Immunoglobulins"/>
    <property type="match status" value="1"/>
</dbReference>
<dbReference type="InterPro" id="IPR036156">
    <property type="entry name" value="Beta-gal/glucu_dom_sf"/>
</dbReference>
<keyword evidence="2" id="KW-0378">Hydrolase</keyword>
<evidence type="ECO:0000313" key="8">
    <source>
        <dbReference type="Proteomes" id="UP001501570"/>
    </source>
</evidence>
<dbReference type="Gene3D" id="3.20.20.80">
    <property type="entry name" value="Glycosidases"/>
    <property type="match status" value="1"/>
</dbReference>
<gene>
    <name evidence="7" type="ORF">GCM10023322_12140</name>
</gene>
<feature type="domain" description="Beta-mannosidase-like galactose-binding" evidence="6">
    <location>
        <begin position="107"/>
        <end position="181"/>
    </location>
</feature>
<proteinExistence type="inferred from homology"/>
<dbReference type="InterPro" id="IPR019546">
    <property type="entry name" value="TAT_signal_bac_arc"/>
</dbReference>
<dbReference type="SUPFAM" id="SSF49785">
    <property type="entry name" value="Galactose-binding domain-like"/>
    <property type="match status" value="1"/>
</dbReference>
<dbReference type="InterPro" id="IPR051913">
    <property type="entry name" value="GH2_Domain-Containing"/>
</dbReference>
<dbReference type="Gene3D" id="2.60.120.260">
    <property type="entry name" value="Galactose-binding domain-like"/>
    <property type="match status" value="1"/>
</dbReference>
<dbReference type="PANTHER" id="PTHR42732:SF1">
    <property type="entry name" value="BETA-MANNOSIDASE"/>
    <property type="match status" value="1"/>
</dbReference>
<dbReference type="SUPFAM" id="SSF51445">
    <property type="entry name" value="(Trans)glycosidases"/>
    <property type="match status" value="1"/>
</dbReference>
<feature type="domain" description="Glycoside hydrolase family 2 catalytic" evidence="5">
    <location>
        <begin position="322"/>
        <end position="537"/>
    </location>
</feature>
<evidence type="ECO:0000256" key="1">
    <source>
        <dbReference type="ARBA" id="ARBA00007401"/>
    </source>
</evidence>
<reference evidence="8" key="1">
    <citation type="journal article" date="2019" name="Int. J. Syst. Evol. Microbiol.">
        <title>The Global Catalogue of Microorganisms (GCM) 10K type strain sequencing project: providing services to taxonomists for standard genome sequencing and annotation.</title>
        <authorList>
            <consortium name="The Broad Institute Genomics Platform"/>
            <consortium name="The Broad Institute Genome Sequencing Center for Infectious Disease"/>
            <person name="Wu L."/>
            <person name="Ma J."/>
        </authorList>
    </citation>
    <scope>NUCLEOTIDE SEQUENCE [LARGE SCALE GENOMIC DNA]</scope>
    <source>
        <strain evidence="8">JCM 18304</strain>
    </source>
</reference>
<dbReference type="InterPro" id="IPR017853">
    <property type="entry name" value="GH"/>
</dbReference>
<dbReference type="RefSeq" id="WP_345626871.1">
    <property type="nucleotide sequence ID" value="NZ_BAABJQ010000003.1"/>
</dbReference>
<evidence type="ECO:0000259" key="6">
    <source>
        <dbReference type="Pfam" id="PF22666"/>
    </source>
</evidence>
<organism evidence="7 8">
    <name type="scientific">Rugosimonospora acidiphila</name>
    <dbReference type="NCBI Taxonomy" id="556531"/>
    <lineage>
        <taxon>Bacteria</taxon>
        <taxon>Bacillati</taxon>
        <taxon>Actinomycetota</taxon>
        <taxon>Actinomycetes</taxon>
        <taxon>Micromonosporales</taxon>
        <taxon>Micromonosporaceae</taxon>
        <taxon>Rugosimonospora</taxon>
    </lineage>
</organism>
<dbReference type="InterPro" id="IPR006311">
    <property type="entry name" value="TAT_signal"/>
</dbReference>
<dbReference type="PROSITE" id="PS51318">
    <property type="entry name" value="TAT"/>
    <property type="match status" value="1"/>
</dbReference>
<dbReference type="InterPro" id="IPR054593">
    <property type="entry name" value="Beta-mannosidase-like_N2"/>
</dbReference>
<evidence type="ECO:0000259" key="5">
    <source>
        <dbReference type="Pfam" id="PF02836"/>
    </source>
</evidence>
<dbReference type="Pfam" id="PF10518">
    <property type="entry name" value="TAT_signal"/>
    <property type="match status" value="1"/>
</dbReference>
<comment type="caution">
    <text evidence="7">The sequence shown here is derived from an EMBL/GenBank/DDBJ whole genome shotgun (WGS) entry which is preliminary data.</text>
</comment>
<dbReference type="EMBL" id="BAABJQ010000003">
    <property type="protein sequence ID" value="GAA5180254.1"/>
    <property type="molecule type" value="Genomic_DNA"/>
</dbReference>
<name>A0ABP9RLG0_9ACTN</name>
<keyword evidence="3" id="KW-0326">Glycosidase</keyword>
<protein>
    <submittedName>
        <fullName evidence="7">Beta-galactosidase</fullName>
    </submittedName>
</protein>
<dbReference type="InterPro" id="IPR013783">
    <property type="entry name" value="Ig-like_fold"/>
</dbReference>
<dbReference type="InterPro" id="IPR008979">
    <property type="entry name" value="Galactose-bd-like_sf"/>
</dbReference>
<evidence type="ECO:0000256" key="3">
    <source>
        <dbReference type="ARBA" id="ARBA00023295"/>
    </source>
</evidence>
<keyword evidence="8" id="KW-1185">Reference proteome</keyword>
<evidence type="ECO:0000256" key="2">
    <source>
        <dbReference type="ARBA" id="ARBA00022801"/>
    </source>
</evidence>
<feature type="domain" description="Glycoside hydrolase family 2 immunoglobulin-like beta-sandwich" evidence="4">
    <location>
        <begin position="216"/>
        <end position="319"/>
    </location>
</feature>
<dbReference type="Pfam" id="PF22666">
    <property type="entry name" value="Glyco_hydro_2_N2"/>
    <property type="match status" value="1"/>
</dbReference>
<dbReference type="Pfam" id="PF00703">
    <property type="entry name" value="Glyco_hydro_2"/>
    <property type="match status" value="1"/>
</dbReference>
<dbReference type="InterPro" id="IPR006103">
    <property type="entry name" value="Glyco_hydro_2_cat"/>
</dbReference>
<dbReference type="Proteomes" id="UP001501570">
    <property type="component" value="Unassembled WGS sequence"/>
</dbReference>
<evidence type="ECO:0000313" key="7">
    <source>
        <dbReference type="EMBL" id="GAA5180254.1"/>
    </source>
</evidence>